<proteinExistence type="predicted"/>
<dbReference type="RefSeq" id="WP_077388251.1">
    <property type="nucleotide sequence ID" value="NZ_CP019645.1"/>
</dbReference>
<dbReference type="Proteomes" id="UP000188298">
    <property type="component" value="Chromosome"/>
</dbReference>
<dbReference type="KEGG" id="hbl:XJ32_02495"/>
<evidence type="ECO:0000313" key="2">
    <source>
        <dbReference type="Proteomes" id="UP000188298"/>
    </source>
</evidence>
<gene>
    <name evidence="1" type="ORF">XJ32_02495</name>
</gene>
<dbReference type="AlphaFoldDB" id="A0A1Q2LFH4"/>
<reference evidence="1 2" key="1">
    <citation type="submission" date="2017-02" db="EMBL/GenBank/DDBJ databases">
        <title>Whole genome sequencing of Helicobacter bilis strain AAQJH.</title>
        <authorList>
            <person name="Conlan S."/>
            <person name="Thomas P.J."/>
            <person name="Mullikin J."/>
            <person name="Palmore T.N."/>
            <person name="Frank K.M."/>
            <person name="Segre J.A."/>
        </authorList>
    </citation>
    <scope>NUCLEOTIDE SEQUENCE [LARGE SCALE GENOMIC DNA]</scope>
    <source>
        <strain evidence="1 2">AAQJH</strain>
    </source>
</reference>
<name>A0A1Q2LFH4_9HELI</name>
<sequence>MLANINDMLHIFEQYRKQFTSTKFENFLGLFLPSKNITKSRIYKTFLENNQQYILRDDKHMKITITGRLLTQKHKDILECIFTSTKDNGTFNLYRDKAICQIIMSPYNLKKSYTSLSGNETKINWIYDKLTEISNCGVELYFKNTDEKFSFTFIDSIYQKSDKLIVINFSQAYTFFLAKTLLLEYKDYVKAIMLCQRYFI</sequence>
<protein>
    <submittedName>
        <fullName evidence="1">Uncharacterized protein</fullName>
    </submittedName>
</protein>
<organism evidence="1 2">
    <name type="scientific">Helicobacter bilis</name>
    <dbReference type="NCBI Taxonomy" id="37372"/>
    <lineage>
        <taxon>Bacteria</taxon>
        <taxon>Pseudomonadati</taxon>
        <taxon>Campylobacterota</taxon>
        <taxon>Epsilonproteobacteria</taxon>
        <taxon>Campylobacterales</taxon>
        <taxon>Helicobacteraceae</taxon>
        <taxon>Helicobacter</taxon>
    </lineage>
</organism>
<accession>A0A1Q2LFH4</accession>
<evidence type="ECO:0000313" key="1">
    <source>
        <dbReference type="EMBL" id="AQQ59170.1"/>
    </source>
</evidence>
<dbReference type="EMBL" id="CP019645">
    <property type="protein sequence ID" value="AQQ59170.1"/>
    <property type="molecule type" value="Genomic_DNA"/>
</dbReference>